<comment type="subcellular location">
    <subcellularLocation>
        <location evidence="1">Membrane</location>
        <topology evidence="1">Multi-pass membrane protein</topology>
    </subcellularLocation>
</comment>
<name>A0A1G9VAH3_9ACTN</name>
<keyword evidence="3 6" id="KW-1133">Transmembrane helix</keyword>
<evidence type="ECO:0000256" key="2">
    <source>
        <dbReference type="ARBA" id="ARBA00022692"/>
    </source>
</evidence>
<evidence type="ECO:0000259" key="7">
    <source>
        <dbReference type="Pfam" id="PF14378"/>
    </source>
</evidence>
<dbReference type="Proteomes" id="UP000199341">
    <property type="component" value="Unassembled WGS sequence"/>
</dbReference>
<keyword evidence="2 6" id="KW-0812">Transmembrane</keyword>
<protein>
    <submittedName>
        <fullName evidence="8">PAP2 superfamily protein</fullName>
    </submittedName>
</protein>
<accession>A0A1G9VAH3</accession>
<keyword evidence="9" id="KW-1185">Reference proteome</keyword>
<evidence type="ECO:0000256" key="6">
    <source>
        <dbReference type="SAM" id="Phobius"/>
    </source>
</evidence>
<feature type="domain" description="Inositolphosphotransferase Aur1/Ipt1" evidence="7">
    <location>
        <begin position="88"/>
        <end position="270"/>
    </location>
</feature>
<keyword evidence="4 6" id="KW-0472">Membrane</keyword>
<proteinExistence type="predicted"/>
<dbReference type="PANTHER" id="PTHR31310:SF7">
    <property type="entry name" value="PA-PHOSPHATASE RELATED-FAMILY PROTEIN DDB_G0268928"/>
    <property type="match status" value="1"/>
</dbReference>
<dbReference type="InterPro" id="IPR026841">
    <property type="entry name" value="Aur1/Ipt1"/>
</dbReference>
<reference evidence="8 9" key="1">
    <citation type="submission" date="2016-10" db="EMBL/GenBank/DDBJ databases">
        <authorList>
            <person name="de Groot N.N."/>
        </authorList>
    </citation>
    <scope>NUCLEOTIDE SEQUENCE [LARGE SCALE GENOMIC DNA]</scope>
    <source>
        <strain evidence="8 9">CGMCC 4.2022</strain>
    </source>
</reference>
<evidence type="ECO:0000256" key="1">
    <source>
        <dbReference type="ARBA" id="ARBA00004141"/>
    </source>
</evidence>
<dbReference type="CDD" id="cd03386">
    <property type="entry name" value="PAP2_Aur1_like"/>
    <property type="match status" value="1"/>
</dbReference>
<feature type="transmembrane region" description="Helical" evidence="6">
    <location>
        <begin position="231"/>
        <end position="248"/>
    </location>
</feature>
<evidence type="ECO:0000256" key="5">
    <source>
        <dbReference type="SAM" id="MobiDB-lite"/>
    </source>
</evidence>
<feature type="transmembrane region" description="Helical" evidence="6">
    <location>
        <begin position="152"/>
        <end position="170"/>
    </location>
</feature>
<dbReference type="GO" id="GO:0016020">
    <property type="term" value="C:membrane"/>
    <property type="evidence" value="ECO:0007669"/>
    <property type="project" value="UniProtKB-SubCell"/>
</dbReference>
<gene>
    <name evidence="8" type="ORF">SAMN05216259_101199</name>
</gene>
<dbReference type="Pfam" id="PF14378">
    <property type="entry name" value="PAP2_3"/>
    <property type="match status" value="1"/>
</dbReference>
<dbReference type="EMBL" id="FNIE01000001">
    <property type="protein sequence ID" value="SDM69194.1"/>
    <property type="molecule type" value="Genomic_DNA"/>
</dbReference>
<evidence type="ECO:0000256" key="4">
    <source>
        <dbReference type="ARBA" id="ARBA00023136"/>
    </source>
</evidence>
<evidence type="ECO:0000313" key="8">
    <source>
        <dbReference type="EMBL" id="SDM69194.1"/>
    </source>
</evidence>
<feature type="region of interest" description="Disordered" evidence="5">
    <location>
        <begin position="294"/>
        <end position="338"/>
    </location>
</feature>
<feature type="transmembrane region" description="Helical" evidence="6">
    <location>
        <begin position="205"/>
        <end position="226"/>
    </location>
</feature>
<dbReference type="InterPro" id="IPR052185">
    <property type="entry name" value="IPC_Synthase-Related"/>
</dbReference>
<organism evidence="8 9">
    <name type="scientific">Actinacidiphila guanduensis</name>
    <dbReference type="NCBI Taxonomy" id="310781"/>
    <lineage>
        <taxon>Bacteria</taxon>
        <taxon>Bacillati</taxon>
        <taxon>Actinomycetota</taxon>
        <taxon>Actinomycetes</taxon>
        <taxon>Kitasatosporales</taxon>
        <taxon>Streptomycetaceae</taxon>
        <taxon>Actinacidiphila</taxon>
    </lineage>
</organism>
<dbReference type="STRING" id="310781.SAMN05216259_101199"/>
<evidence type="ECO:0000313" key="9">
    <source>
        <dbReference type="Proteomes" id="UP000199341"/>
    </source>
</evidence>
<feature type="transmembrane region" description="Helical" evidence="6">
    <location>
        <begin position="55"/>
        <end position="72"/>
    </location>
</feature>
<sequence>MPRRQRSGPTSGRLPMTQKTAATADDAARAGEPRRRLRPRPLLPERMRTRTRPRLALELGFTVALYLAYSRTRRYVPRHETAAMHRAREVLHFERIVHLNPELVLNHAVNRVDWLIVGMNYYYATLHFVVTPTVLIWLYACRPAYYRAGRTALYSATLLALIGFTFFALAPPRFLKSQGFVDTVVTHHTWGSWDSGHVSAVSNQYAAMPSVHIVWSAWCGLTLAYLARRTWVRVLGACYPLATFVVILSTANHFLADAVAGAATLTIGFLFQRALSGRPAYALPDAEVRYGPQSARWWRRREPKEQTAPVPEGEGTGPAAGRTPGESPGPGELTGKST</sequence>
<evidence type="ECO:0000256" key="3">
    <source>
        <dbReference type="ARBA" id="ARBA00022989"/>
    </source>
</evidence>
<feature type="transmembrane region" description="Helical" evidence="6">
    <location>
        <begin position="121"/>
        <end position="140"/>
    </location>
</feature>
<dbReference type="PANTHER" id="PTHR31310">
    <property type="match status" value="1"/>
</dbReference>
<dbReference type="AlphaFoldDB" id="A0A1G9VAH3"/>
<feature type="region of interest" description="Disordered" evidence="5">
    <location>
        <begin position="1"/>
        <end position="40"/>
    </location>
</feature>